<dbReference type="RefSeq" id="WP_075277610.1">
    <property type="nucleotide sequence ID" value="NZ_CP016908.1"/>
</dbReference>
<dbReference type="KEGG" id="pabo:BCY86_05630"/>
<dbReference type="InterPro" id="IPR003769">
    <property type="entry name" value="ClpS_core"/>
</dbReference>
<dbReference type="InterPro" id="IPR014719">
    <property type="entry name" value="Ribosomal_bL12_C/ClpS-like"/>
</dbReference>
<dbReference type="STRING" id="1882918.BCY86_05630"/>
<dbReference type="GO" id="GO:0006508">
    <property type="term" value="P:proteolysis"/>
    <property type="evidence" value="ECO:0007669"/>
    <property type="project" value="UniProtKB-UniRule"/>
</dbReference>
<evidence type="ECO:0000313" key="4">
    <source>
        <dbReference type="EMBL" id="APS00910.1"/>
    </source>
</evidence>
<reference evidence="4 5" key="1">
    <citation type="submission" date="2016-08" db="EMBL/GenBank/DDBJ databases">
        <title>Identification and validation of antigenic proteins from Pajaroellobacter abortibovis using de-novo genome sequence assembly and reverse vaccinology.</title>
        <authorList>
            <person name="Welly B.T."/>
            <person name="Miller M.R."/>
            <person name="Stott J.L."/>
            <person name="Blanchard M.T."/>
            <person name="Islas-Trejo A.D."/>
            <person name="O'Rourke S.M."/>
            <person name="Young A.E."/>
            <person name="Medrano J.F."/>
            <person name="Van Eenennaam A.L."/>
        </authorList>
    </citation>
    <scope>NUCLEOTIDE SEQUENCE [LARGE SCALE GENOMIC DNA]</scope>
    <source>
        <strain evidence="4 5">BTF92-0548A/99-0131</strain>
    </source>
</reference>
<dbReference type="PANTHER" id="PTHR33473:SF19">
    <property type="entry name" value="ATP-DEPENDENT CLP PROTEASE ADAPTER PROTEIN CLPS"/>
    <property type="match status" value="1"/>
</dbReference>
<dbReference type="OrthoDB" id="9796121at2"/>
<comment type="subunit">
    <text evidence="1">Binds to the N-terminal domain of the chaperone ClpA.</text>
</comment>
<accession>A0A1L6MZI5</accession>
<dbReference type="AlphaFoldDB" id="A0A1L6MZI5"/>
<protein>
    <recommendedName>
        <fullName evidence="1">ATP-dependent Clp protease adapter protein ClpS</fullName>
    </recommendedName>
</protein>
<dbReference type="Pfam" id="PF02617">
    <property type="entry name" value="ClpS"/>
    <property type="match status" value="1"/>
</dbReference>
<dbReference type="GO" id="GO:0030163">
    <property type="term" value="P:protein catabolic process"/>
    <property type="evidence" value="ECO:0007669"/>
    <property type="project" value="InterPro"/>
</dbReference>
<name>A0A1L6MZI5_9BACT</name>
<dbReference type="HAMAP" id="MF_00302">
    <property type="entry name" value="ClpS"/>
    <property type="match status" value="1"/>
</dbReference>
<dbReference type="InterPro" id="IPR022935">
    <property type="entry name" value="ClpS"/>
</dbReference>
<sequence>MPTSSFFPFNQESETEQETTSDTKQELRSPRKYKVIIHNDDFTTMKFVIDILRQFFHKTETEAVHIMLTVHKKGKDVAGIFIRDIAETKIADVTRYAREHSMPLLLTAEPEEQHDEDKSRS</sequence>
<evidence type="ECO:0000256" key="2">
    <source>
        <dbReference type="SAM" id="MobiDB-lite"/>
    </source>
</evidence>
<comment type="similarity">
    <text evidence="1">Belongs to the ClpS family.</text>
</comment>
<dbReference type="Proteomes" id="UP000185544">
    <property type="component" value="Chromosome"/>
</dbReference>
<feature type="domain" description="Adaptor protein ClpS core" evidence="3">
    <location>
        <begin position="29"/>
        <end position="106"/>
    </location>
</feature>
<feature type="compositionally biased region" description="Polar residues" evidence="2">
    <location>
        <begin position="1"/>
        <end position="10"/>
    </location>
</feature>
<keyword evidence="5" id="KW-1185">Reference proteome</keyword>
<feature type="region of interest" description="Disordered" evidence="2">
    <location>
        <begin position="1"/>
        <end position="28"/>
    </location>
</feature>
<dbReference type="EMBL" id="CP016908">
    <property type="protein sequence ID" value="APS00910.1"/>
    <property type="molecule type" value="Genomic_DNA"/>
</dbReference>
<dbReference type="SUPFAM" id="SSF54736">
    <property type="entry name" value="ClpS-like"/>
    <property type="match status" value="1"/>
</dbReference>
<comment type="function">
    <text evidence="1">Involved in the modulation of the specificity of the ClpAP-mediated ATP-dependent protein degradation.</text>
</comment>
<dbReference type="Gene3D" id="3.30.1390.10">
    <property type="match status" value="1"/>
</dbReference>
<dbReference type="FunFam" id="3.30.1390.10:FF:000002">
    <property type="entry name" value="ATP-dependent Clp protease adapter protein ClpS"/>
    <property type="match status" value="1"/>
</dbReference>
<evidence type="ECO:0000313" key="5">
    <source>
        <dbReference type="Proteomes" id="UP000185544"/>
    </source>
</evidence>
<proteinExistence type="inferred from homology"/>
<organism evidence="4 5">
    <name type="scientific">Pajaroellobacter abortibovis</name>
    <dbReference type="NCBI Taxonomy" id="1882918"/>
    <lineage>
        <taxon>Bacteria</taxon>
        <taxon>Pseudomonadati</taxon>
        <taxon>Myxococcota</taxon>
        <taxon>Polyangia</taxon>
        <taxon>Polyangiales</taxon>
        <taxon>Polyangiaceae</taxon>
    </lineage>
</organism>
<evidence type="ECO:0000256" key="1">
    <source>
        <dbReference type="HAMAP-Rule" id="MF_00302"/>
    </source>
</evidence>
<dbReference type="PANTHER" id="PTHR33473">
    <property type="entry name" value="ATP-DEPENDENT CLP PROTEASE ADAPTER PROTEIN CLPS1, CHLOROPLASTIC"/>
    <property type="match status" value="1"/>
</dbReference>
<evidence type="ECO:0000259" key="3">
    <source>
        <dbReference type="Pfam" id="PF02617"/>
    </source>
</evidence>
<gene>
    <name evidence="1" type="primary">clpS</name>
    <name evidence="4" type="ORF">BCY86_05630</name>
</gene>